<evidence type="ECO:0000256" key="2">
    <source>
        <dbReference type="SAM" id="MobiDB-lite"/>
    </source>
</evidence>
<feature type="domain" description="Glabrous enhancer-binding protein-like DBD" evidence="3">
    <location>
        <begin position="107"/>
        <end position="204"/>
    </location>
</feature>
<feature type="compositionally biased region" description="Low complexity" evidence="2">
    <location>
        <begin position="31"/>
        <end position="46"/>
    </location>
</feature>
<dbReference type="InterPro" id="IPR007592">
    <property type="entry name" value="GEBP"/>
</dbReference>
<feature type="region of interest" description="Disordered" evidence="2">
    <location>
        <begin position="1"/>
        <end position="100"/>
    </location>
</feature>
<evidence type="ECO:0000313" key="4">
    <source>
        <dbReference type="EMBL" id="VAH75540.1"/>
    </source>
</evidence>
<dbReference type="Proteomes" id="UP000324705">
    <property type="component" value="Chromosome 3B"/>
</dbReference>
<feature type="compositionally biased region" description="Pro residues" evidence="2">
    <location>
        <begin position="82"/>
        <end position="91"/>
    </location>
</feature>
<dbReference type="Pfam" id="PF04504">
    <property type="entry name" value="GeBP-like_DBD"/>
    <property type="match status" value="1"/>
</dbReference>
<dbReference type="GO" id="GO:0005634">
    <property type="term" value="C:nucleus"/>
    <property type="evidence" value="ECO:0007669"/>
    <property type="project" value="TreeGrafter"/>
</dbReference>
<dbReference type="EMBL" id="LT934116">
    <property type="protein sequence ID" value="VAH75540.1"/>
    <property type="molecule type" value="Genomic_DNA"/>
</dbReference>
<accession>A0A9R1S0B6</accession>
<feature type="compositionally biased region" description="Basic residues" evidence="2">
    <location>
        <begin position="264"/>
        <end position="274"/>
    </location>
</feature>
<dbReference type="OMA" id="THDEHAD"/>
<keyword evidence="5" id="KW-1185">Reference proteome</keyword>
<dbReference type="PANTHER" id="PTHR31662:SF1">
    <property type="entry name" value="OS01G0249900 PROTEIN"/>
    <property type="match status" value="1"/>
</dbReference>
<gene>
    <name evidence="4" type="ORF">TRITD_3Bv1G083260</name>
</gene>
<evidence type="ECO:0000259" key="3">
    <source>
        <dbReference type="Pfam" id="PF04504"/>
    </source>
</evidence>
<reference evidence="4 5" key="1">
    <citation type="submission" date="2017-09" db="EMBL/GenBank/DDBJ databases">
        <authorList>
            <consortium name="International Durum Wheat Genome Sequencing Consortium (IDWGSC)"/>
            <person name="Milanesi L."/>
        </authorList>
    </citation>
    <scope>NUCLEOTIDE SEQUENCE [LARGE SCALE GENOMIC DNA]</scope>
    <source>
        <strain evidence="5">cv. Svevo</strain>
    </source>
</reference>
<comment type="similarity">
    <text evidence="1">Belongs to the GeBP family.</text>
</comment>
<dbReference type="GO" id="GO:0006355">
    <property type="term" value="P:regulation of DNA-templated transcription"/>
    <property type="evidence" value="ECO:0007669"/>
    <property type="project" value="InterPro"/>
</dbReference>
<dbReference type="AlphaFoldDB" id="A0A9R1S0B6"/>
<protein>
    <recommendedName>
        <fullName evidence="3">Glabrous enhancer-binding protein-like DBD domain-containing protein</fullName>
    </recommendedName>
</protein>
<evidence type="ECO:0000313" key="5">
    <source>
        <dbReference type="Proteomes" id="UP000324705"/>
    </source>
</evidence>
<dbReference type="PANTHER" id="PTHR31662">
    <property type="entry name" value="BNAANNG10740D PROTEIN-RELATED"/>
    <property type="match status" value="1"/>
</dbReference>
<evidence type="ECO:0000256" key="1">
    <source>
        <dbReference type="ARBA" id="ARBA00010820"/>
    </source>
</evidence>
<name>A0A9R1S0B6_TRITD</name>
<dbReference type="InterPro" id="IPR053932">
    <property type="entry name" value="GeBP-like_DBD"/>
</dbReference>
<feature type="region of interest" description="Disordered" evidence="2">
    <location>
        <begin position="251"/>
        <end position="274"/>
    </location>
</feature>
<organism evidence="4 5">
    <name type="scientific">Triticum turgidum subsp. durum</name>
    <name type="common">Durum wheat</name>
    <name type="synonym">Triticum durum</name>
    <dbReference type="NCBI Taxonomy" id="4567"/>
    <lineage>
        <taxon>Eukaryota</taxon>
        <taxon>Viridiplantae</taxon>
        <taxon>Streptophyta</taxon>
        <taxon>Embryophyta</taxon>
        <taxon>Tracheophyta</taxon>
        <taxon>Spermatophyta</taxon>
        <taxon>Magnoliopsida</taxon>
        <taxon>Liliopsida</taxon>
        <taxon>Poales</taxon>
        <taxon>Poaceae</taxon>
        <taxon>BOP clade</taxon>
        <taxon>Pooideae</taxon>
        <taxon>Triticodae</taxon>
        <taxon>Triticeae</taxon>
        <taxon>Triticinae</taxon>
        <taxon>Triticum</taxon>
    </lineage>
</organism>
<dbReference type="Gramene" id="TRITD3Bv1G083260.1">
    <property type="protein sequence ID" value="TRITD3Bv1G083260.1"/>
    <property type="gene ID" value="TRITD3Bv1G083260"/>
</dbReference>
<sequence length="429" mass="45148">MYNSRVGSTALGRKEPHPTPNPPPSHHKPRPATMADDPASAAPSSADQDEEGTDSDASNGSHPPAAQEAPPPPFPDTSAPAFPEPAGPVPPQGASAAAAAEDSRRLFQRLWTDEEELLILRGFLDFTSRRGTAFASHQYDTGPFYEEIRRKLSFDFSKNQLIEKLRRLKKKYRVCATRMAAQGAAFAFKSAHEGAIYDVARHIWRPAFKRDGAGGDASDEDDINPAEAAAVAAAAAATAAAAAATEIPAAVEEGGGGGASAHTPRGRGSRRGGRKRMAQEIEAPTFPATPAPMLTDAAQEQAIAAFESSVPVIAQPPSVPAAPLPPYPLTANGPTEADVRSILSPLLKELISSVAVPGQTGLGLGLGMGFGGADILGVGLGVAGLSPRVPGDEKWRQQQILELEVYLKRLELVREQVMTVLQELRSSES</sequence>
<proteinExistence type="inferred from homology"/>